<dbReference type="PANTHER" id="PTHR33908">
    <property type="entry name" value="MANNOSYLTRANSFERASE YKCB-RELATED"/>
    <property type="match status" value="1"/>
</dbReference>
<dbReference type="Proteomes" id="UP001597347">
    <property type="component" value="Unassembled WGS sequence"/>
</dbReference>
<evidence type="ECO:0000256" key="1">
    <source>
        <dbReference type="ARBA" id="ARBA00004651"/>
    </source>
</evidence>
<keyword evidence="11" id="KW-1185">Reference proteome</keyword>
<evidence type="ECO:0000256" key="3">
    <source>
        <dbReference type="ARBA" id="ARBA00022676"/>
    </source>
</evidence>
<dbReference type="PANTHER" id="PTHR33908:SF11">
    <property type="entry name" value="MEMBRANE PROTEIN"/>
    <property type="match status" value="1"/>
</dbReference>
<dbReference type="RefSeq" id="WP_377932553.1">
    <property type="nucleotide sequence ID" value="NZ_JBHUEA010000005.1"/>
</dbReference>
<dbReference type="Pfam" id="PF13231">
    <property type="entry name" value="PMT_2"/>
    <property type="match status" value="1"/>
</dbReference>
<keyword evidence="6 8" id="KW-1133">Transmembrane helix</keyword>
<feature type="transmembrane region" description="Helical" evidence="8">
    <location>
        <begin position="197"/>
        <end position="227"/>
    </location>
</feature>
<feature type="transmembrane region" description="Helical" evidence="8">
    <location>
        <begin position="143"/>
        <end position="162"/>
    </location>
</feature>
<keyword evidence="5 8" id="KW-0812">Transmembrane</keyword>
<evidence type="ECO:0000256" key="8">
    <source>
        <dbReference type="SAM" id="Phobius"/>
    </source>
</evidence>
<evidence type="ECO:0000313" key="11">
    <source>
        <dbReference type="Proteomes" id="UP001597347"/>
    </source>
</evidence>
<dbReference type="InterPro" id="IPR050297">
    <property type="entry name" value="LipidA_mod_glycosyltrf_83"/>
</dbReference>
<evidence type="ECO:0000313" key="10">
    <source>
        <dbReference type="EMBL" id="MFD1720847.1"/>
    </source>
</evidence>
<protein>
    <submittedName>
        <fullName evidence="10">ArnT family glycosyltransferase</fullName>
        <ecNumber evidence="10">2.4.-.-</ecNumber>
    </submittedName>
</protein>
<gene>
    <name evidence="10" type="ORF">ACFSBI_04735</name>
</gene>
<feature type="transmembrane region" description="Helical" evidence="8">
    <location>
        <begin position="36"/>
        <end position="58"/>
    </location>
</feature>
<sequence length="517" mass="55797">MTGFSEPISVRARPGAAAGRGLLFAEITRIPWVRSIAFAAASGGLLLLTAHTLLSGIATQNLHDWDESRHAVSAYEMSQRGDLLVNTWRGSPDYWNLKPPLSFWAIMAGYQVFGFTPLGLRAPSAAFTFGTGLLIWAWTTRRFGRAAGVIALAAFSSCNLLLNLHSGRTGDPDALFILAMTAGVVAGIEARSRPRMLVVAVIAFSLAFLTKSWHAGLLLVFIALLAFTPGLRGRLRGASLLPASLGLLPVLVWAGLRFRFDGLRFFDGMVQYDLLNRGSNAIEGHTGDGWYYLTLWFEQWGPWLAVGSATVCVVLSRSTRVSPHLTHWSDRRLTILALALWPALVLLAFSLAGTKLGWYATPGLPLVCALTGCSAASSFKGSSALRPVLVLALLLAFVQSQQLIAGLRHDEPAVAAQVALTKVPDDGRLHPVFLDPDAASWTQSMVATAEMSGGLAPRDGGLQAFEAAASSSTLPLMLIRRGSSTDKAVDEQPLRFRRIVQQDDLYLVRLNPKETLP</sequence>
<proteinExistence type="predicted"/>
<dbReference type="InterPro" id="IPR038731">
    <property type="entry name" value="RgtA/B/C-like"/>
</dbReference>
<keyword evidence="7 8" id="KW-0472">Membrane</keyword>
<feature type="transmembrane region" description="Helical" evidence="8">
    <location>
        <begin position="239"/>
        <end position="256"/>
    </location>
</feature>
<comment type="subcellular location">
    <subcellularLocation>
        <location evidence="1">Cell membrane</location>
        <topology evidence="1">Multi-pass membrane protein</topology>
    </subcellularLocation>
</comment>
<organism evidence="10 11">
    <name type="scientific">Amnibacterium endophyticum</name>
    <dbReference type="NCBI Taxonomy" id="2109337"/>
    <lineage>
        <taxon>Bacteria</taxon>
        <taxon>Bacillati</taxon>
        <taxon>Actinomycetota</taxon>
        <taxon>Actinomycetes</taxon>
        <taxon>Micrococcales</taxon>
        <taxon>Microbacteriaceae</taxon>
        <taxon>Amnibacterium</taxon>
    </lineage>
</organism>
<accession>A0ABW4LCQ6</accession>
<comment type="caution">
    <text evidence="10">The sequence shown here is derived from an EMBL/GenBank/DDBJ whole genome shotgun (WGS) entry which is preliminary data.</text>
</comment>
<reference evidence="11" key="1">
    <citation type="journal article" date="2019" name="Int. J. Syst. Evol. Microbiol.">
        <title>The Global Catalogue of Microorganisms (GCM) 10K type strain sequencing project: providing services to taxonomists for standard genome sequencing and annotation.</title>
        <authorList>
            <consortium name="The Broad Institute Genomics Platform"/>
            <consortium name="The Broad Institute Genome Sequencing Center for Infectious Disease"/>
            <person name="Wu L."/>
            <person name="Ma J."/>
        </authorList>
    </citation>
    <scope>NUCLEOTIDE SEQUENCE [LARGE SCALE GENOMIC DNA]</scope>
    <source>
        <strain evidence="11">CGMCC 1.12471</strain>
    </source>
</reference>
<feature type="transmembrane region" description="Helical" evidence="8">
    <location>
        <begin position="174"/>
        <end position="190"/>
    </location>
</feature>
<name>A0ABW4LCQ6_9MICO</name>
<evidence type="ECO:0000256" key="7">
    <source>
        <dbReference type="ARBA" id="ARBA00023136"/>
    </source>
</evidence>
<dbReference type="GO" id="GO:0016757">
    <property type="term" value="F:glycosyltransferase activity"/>
    <property type="evidence" value="ECO:0007669"/>
    <property type="project" value="UniProtKB-KW"/>
</dbReference>
<keyword evidence="2" id="KW-1003">Cell membrane</keyword>
<evidence type="ECO:0000256" key="6">
    <source>
        <dbReference type="ARBA" id="ARBA00022989"/>
    </source>
</evidence>
<dbReference type="EC" id="2.4.-.-" evidence="10"/>
<keyword evidence="3 10" id="KW-0328">Glycosyltransferase</keyword>
<evidence type="ECO:0000256" key="2">
    <source>
        <dbReference type="ARBA" id="ARBA00022475"/>
    </source>
</evidence>
<keyword evidence="4 10" id="KW-0808">Transferase</keyword>
<evidence type="ECO:0000256" key="4">
    <source>
        <dbReference type="ARBA" id="ARBA00022679"/>
    </source>
</evidence>
<feature type="domain" description="Glycosyltransferase RgtA/B/C/D-like" evidence="9">
    <location>
        <begin position="98"/>
        <end position="240"/>
    </location>
</feature>
<feature type="transmembrane region" description="Helical" evidence="8">
    <location>
        <begin position="333"/>
        <end position="352"/>
    </location>
</feature>
<evidence type="ECO:0000256" key="5">
    <source>
        <dbReference type="ARBA" id="ARBA00022692"/>
    </source>
</evidence>
<dbReference type="EMBL" id="JBHUEA010000005">
    <property type="protein sequence ID" value="MFD1720847.1"/>
    <property type="molecule type" value="Genomic_DNA"/>
</dbReference>
<evidence type="ECO:0000259" key="9">
    <source>
        <dbReference type="Pfam" id="PF13231"/>
    </source>
</evidence>